<dbReference type="InterPro" id="IPR025277">
    <property type="entry name" value="Apiosidase-like_cat_dom"/>
</dbReference>
<feature type="domain" description="Putative collagen-binding" evidence="2">
    <location>
        <begin position="371"/>
        <end position="460"/>
    </location>
</feature>
<dbReference type="Pfam" id="PF13204">
    <property type="entry name" value="Apiosidase"/>
    <property type="match status" value="1"/>
</dbReference>
<reference evidence="5" key="1">
    <citation type="submission" date="2020-07" db="EMBL/GenBank/DDBJ databases">
        <title>Complete genome sequencing of Coprobacter sp. strain 2CBH44.</title>
        <authorList>
            <person name="Sakamoto M."/>
            <person name="Murakami T."/>
            <person name="Mori H."/>
        </authorList>
    </citation>
    <scope>NUCLEOTIDE SEQUENCE [LARGE SCALE GENOMIC DNA]</scope>
    <source>
        <strain evidence="5">2CBH44</strain>
    </source>
</reference>
<dbReference type="SUPFAM" id="SSF51445">
    <property type="entry name" value="(Trans)glycosidases"/>
    <property type="match status" value="1"/>
</dbReference>
<dbReference type="Proteomes" id="UP000594042">
    <property type="component" value="Chromosome"/>
</dbReference>
<evidence type="ECO:0000313" key="5">
    <source>
        <dbReference type="Proteomes" id="UP000594042"/>
    </source>
</evidence>
<keyword evidence="1" id="KW-0472">Membrane</keyword>
<dbReference type="InterPro" id="IPR017853">
    <property type="entry name" value="GH"/>
</dbReference>
<proteinExistence type="predicted"/>
<keyword evidence="1" id="KW-1133">Transmembrane helix</keyword>
<keyword evidence="1" id="KW-0812">Transmembrane</keyword>
<evidence type="ECO:0008006" key="6">
    <source>
        <dbReference type="Google" id="ProtNLM"/>
    </source>
</evidence>
<evidence type="ECO:0000259" key="3">
    <source>
        <dbReference type="Pfam" id="PF13204"/>
    </source>
</evidence>
<evidence type="ECO:0000256" key="1">
    <source>
        <dbReference type="SAM" id="Phobius"/>
    </source>
</evidence>
<feature type="domain" description="Apiosidase-like catalytic" evidence="3">
    <location>
        <begin position="43"/>
        <end position="366"/>
    </location>
</feature>
<gene>
    <name evidence="4" type="ORF">Cop2CBH44_04110</name>
</gene>
<dbReference type="PANTHER" id="PTHR37836:SF3">
    <property type="entry name" value="ENDOGLUCANASE"/>
    <property type="match status" value="1"/>
</dbReference>
<protein>
    <recommendedName>
        <fullName evidence="6">Glycoside hydrolase</fullName>
    </recommendedName>
</protein>
<dbReference type="Pfam" id="PF12904">
    <property type="entry name" value="Collagen_bind_2"/>
    <property type="match status" value="1"/>
</dbReference>
<organism evidence="4 5">
    <name type="scientific">Coprobacter secundus subsp. similis</name>
    <dbReference type="NCBI Taxonomy" id="2751153"/>
    <lineage>
        <taxon>Bacteria</taxon>
        <taxon>Pseudomonadati</taxon>
        <taxon>Bacteroidota</taxon>
        <taxon>Bacteroidia</taxon>
        <taxon>Bacteroidales</taxon>
        <taxon>Barnesiellaceae</taxon>
        <taxon>Coprobacter</taxon>
    </lineage>
</organism>
<dbReference type="KEGG" id="copr:Cop2CBH44_04110"/>
<name>A0A7G1HV61_9BACT</name>
<dbReference type="Gene3D" id="3.20.20.80">
    <property type="entry name" value="Glycosidases"/>
    <property type="match status" value="1"/>
</dbReference>
<evidence type="ECO:0000259" key="2">
    <source>
        <dbReference type="Pfam" id="PF12904"/>
    </source>
</evidence>
<evidence type="ECO:0000313" key="4">
    <source>
        <dbReference type="EMBL" id="BCI62058.1"/>
    </source>
</evidence>
<dbReference type="InterPro" id="IPR024749">
    <property type="entry name" value="Collagen-bd_put"/>
</dbReference>
<dbReference type="PANTHER" id="PTHR37836">
    <property type="entry name" value="LMO1036 PROTEIN"/>
    <property type="match status" value="1"/>
</dbReference>
<accession>A0A7G1HV61</accession>
<dbReference type="AlphaFoldDB" id="A0A7G1HV61"/>
<dbReference type="EMBL" id="AP023322">
    <property type="protein sequence ID" value="BCI62058.1"/>
    <property type="molecule type" value="Genomic_DNA"/>
</dbReference>
<keyword evidence="5" id="KW-1185">Reference proteome</keyword>
<sequence length="463" mass="53230">MNIKYIIGCIIWFAGIFLCDVYVQEDVWRGKSVNFKHGKLQVSQNRRYLVHEDGTPFVYIGDTAWELFHRLNEEEVEEYLENRRAKGFTVIQAVILAEYGGLTVPDMNGNLPLINNNPDTPNESYFKWVDKVIRMAGKKGLYIGLLPTWGDKVNNKQWGIGPVIFNPDNAFRYGKWLGERYRNFKNIIWINGGDRLGGGENFPVWDALGKGLRTSDKNHLITFHPQGECSSSQWFHTSEWLDFNMAQTGHSQMDYSIFEKIIVRDYQLVPVKPCIDGEPRYENHPICWKPEEYGWFDDVDVRQAMYWSLLSGAFGHTYGCHDIWQMLTPEREPISFARGGSWKKSMNLPGAFDLIHARRLMERFDWDSRTPDQSMIVSGNTSPKHKIVALRGEGFAWIYFPNGEKGQINFNKAGDVQRMKLSWLNPRTGEWSDAAPVGTSGIQTIIPPSSGRGNDWLLIAETR</sequence>
<dbReference type="RefSeq" id="WP_200755460.1">
    <property type="nucleotide sequence ID" value="NZ_AP023322.1"/>
</dbReference>
<feature type="transmembrane region" description="Helical" evidence="1">
    <location>
        <begin position="5"/>
        <end position="23"/>
    </location>
</feature>